<dbReference type="InterPro" id="IPR008271">
    <property type="entry name" value="Ser/Thr_kinase_AS"/>
</dbReference>
<dbReference type="InterPro" id="IPR050235">
    <property type="entry name" value="CK1_Ser-Thr_kinase"/>
</dbReference>
<dbReference type="InterPro" id="IPR011009">
    <property type="entry name" value="Kinase-like_dom_sf"/>
</dbReference>
<keyword evidence="3" id="KW-1185">Reference proteome</keyword>
<dbReference type="Gene3D" id="1.10.510.10">
    <property type="entry name" value="Transferase(Phosphotransferase) domain 1"/>
    <property type="match status" value="1"/>
</dbReference>
<dbReference type="PROSITE" id="PS50011">
    <property type="entry name" value="PROTEIN_KINASE_DOM"/>
    <property type="match status" value="1"/>
</dbReference>
<dbReference type="WBParaSite" id="Hba_11032">
    <property type="protein sequence ID" value="Hba_11032"/>
    <property type="gene ID" value="Hba_11032"/>
</dbReference>
<evidence type="ECO:0000313" key="3">
    <source>
        <dbReference type="Proteomes" id="UP000095283"/>
    </source>
</evidence>
<dbReference type="InterPro" id="IPR000719">
    <property type="entry name" value="Prot_kinase_dom"/>
</dbReference>
<sequence>MSSTYYIALTVMTLLDMNLEKLREELGGKFKLATVFYVANETLSAIWDLHIRGYVHRDIKPTNFCLGVGTMASKVFLIDFGETVKKGKKIKYSTPDAYSLPYWSIESHKRGPAKERADIESWFYMILDMCVHSLLKEY</sequence>
<evidence type="ECO:0000259" key="2">
    <source>
        <dbReference type="PROSITE" id="PS50011"/>
    </source>
</evidence>
<dbReference type="PROSITE" id="PS00108">
    <property type="entry name" value="PROTEIN_KINASE_ST"/>
    <property type="match status" value="1"/>
</dbReference>
<proteinExistence type="predicted"/>
<accession>A0A1I7X0T1</accession>
<evidence type="ECO:0000313" key="4">
    <source>
        <dbReference type="WBParaSite" id="Hba_11032"/>
    </source>
</evidence>
<evidence type="ECO:0000256" key="1">
    <source>
        <dbReference type="ARBA" id="ARBA00012513"/>
    </source>
</evidence>
<reference evidence="4" key="1">
    <citation type="submission" date="2016-11" db="UniProtKB">
        <authorList>
            <consortium name="WormBaseParasite"/>
        </authorList>
    </citation>
    <scope>IDENTIFICATION</scope>
</reference>
<dbReference type="GO" id="GO:0004674">
    <property type="term" value="F:protein serine/threonine kinase activity"/>
    <property type="evidence" value="ECO:0007669"/>
    <property type="project" value="UniProtKB-EC"/>
</dbReference>
<dbReference type="AlphaFoldDB" id="A0A1I7X0T1"/>
<dbReference type="Proteomes" id="UP000095283">
    <property type="component" value="Unplaced"/>
</dbReference>
<protein>
    <recommendedName>
        <fullName evidence="1">non-specific serine/threonine protein kinase</fullName>
        <ecNumber evidence="1">2.7.11.1</ecNumber>
    </recommendedName>
</protein>
<organism evidence="3 4">
    <name type="scientific">Heterorhabditis bacteriophora</name>
    <name type="common">Entomopathogenic nematode worm</name>
    <dbReference type="NCBI Taxonomy" id="37862"/>
    <lineage>
        <taxon>Eukaryota</taxon>
        <taxon>Metazoa</taxon>
        <taxon>Ecdysozoa</taxon>
        <taxon>Nematoda</taxon>
        <taxon>Chromadorea</taxon>
        <taxon>Rhabditida</taxon>
        <taxon>Rhabditina</taxon>
        <taxon>Rhabditomorpha</taxon>
        <taxon>Strongyloidea</taxon>
        <taxon>Heterorhabditidae</taxon>
        <taxon>Heterorhabditis</taxon>
    </lineage>
</organism>
<feature type="domain" description="Protein kinase" evidence="2">
    <location>
        <begin position="1"/>
        <end position="138"/>
    </location>
</feature>
<name>A0A1I7X0T1_HETBA</name>
<dbReference type="EC" id="2.7.11.1" evidence="1"/>
<dbReference type="PANTHER" id="PTHR11909">
    <property type="entry name" value="CASEIN KINASE-RELATED"/>
    <property type="match status" value="1"/>
</dbReference>
<dbReference type="GO" id="GO:0005524">
    <property type="term" value="F:ATP binding"/>
    <property type="evidence" value="ECO:0007669"/>
    <property type="project" value="InterPro"/>
</dbReference>
<dbReference type="SUPFAM" id="SSF56112">
    <property type="entry name" value="Protein kinase-like (PK-like)"/>
    <property type="match status" value="1"/>
</dbReference>